<dbReference type="Gene3D" id="3.10.20.320">
    <property type="entry name" value="Putative peptidoglycan bound protein (lpxtg motif)"/>
    <property type="match status" value="2"/>
</dbReference>
<keyword evidence="3" id="KW-0732">Signal</keyword>
<dbReference type="NCBIfam" id="TIGR01167">
    <property type="entry name" value="LPXTG_anchor"/>
    <property type="match status" value="1"/>
</dbReference>
<dbReference type="EMBL" id="CP047418">
    <property type="protein sequence ID" value="QLL77442.1"/>
    <property type="molecule type" value="Genomic_DNA"/>
</dbReference>
<keyword evidence="6" id="KW-0472">Membrane</keyword>
<feature type="region of interest" description="Disordered" evidence="5">
    <location>
        <begin position="68"/>
        <end position="123"/>
    </location>
</feature>
<dbReference type="Gene3D" id="2.60.40.4300">
    <property type="match status" value="6"/>
</dbReference>
<feature type="region of interest" description="Disordered" evidence="5">
    <location>
        <begin position="2499"/>
        <end position="2549"/>
    </location>
</feature>
<dbReference type="InterPro" id="IPR041495">
    <property type="entry name" value="Mub_B2"/>
</dbReference>
<keyword evidence="6" id="KW-0812">Transmembrane</keyword>
<protein>
    <submittedName>
        <fullName evidence="8">YSIRK-type signal peptide-containing protein</fullName>
    </submittedName>
</protein>
<evidence type="ECO:0000313" key="8">
    <source>
        <dbReference type="EMBL" id="QLL77442.1"/>
    </source>
</evidence>
<feature type="region of interest" description="Disordered" evidence="5">
    <location>
        <begin position="1537"/>
        <end position="1565"/>
    </location>
</feature>
<evidence type="ECO:0000256" key="5">
    <source>
        <dbReference type="SAM" id="MobiDB-lite"/>
    </source>
</evidence>
<evidence type="ECO:0000259" key="7">
    <source>
        <dbReference type="PROSITE" id="PS50847"/>
    </source>
</evidence>
<organism evidence="8 9">
    <name type="scientific">Ligilactobacillus saerimneri</name>
    <dbReference type="NCBI Taxonomy" id="228229"/>
    <lineage>
        <taxon>Bacteria</taxon>
        <taxon>Bacillati</taxon>
        <taxon>Bacillota</taxon>
        <taxon>Bacilli</taxon>
        <taxon>Lactobacillales</taxon>
        <taxon>Lactobacillaceae</taxon>
        <taxon>Ligilactobacillus</taxon>
    </lineage>
</organism>
<dbReference type="KEGG" id="lsw:GTO87_01690"/>
<keyword evidence="2" id="KW-0964">Secreted</keyword>
<evidence type="ECO:0000256" key="2">
    <source>
        <dbReference type="ARBA" id="ARBA00022525"/>
    </source>
</evidence>
<keyword evidence="6" id="KW-1133">Transmembrane helix</keyword>
<dbReference type="Pfam" id="PF17966">
    <property type="entry name" value="Muc_B2"/>
    <property type="match status" value="5"/>
</dbReference>
<evidence type="ECO:0000256" key="6">
    <source>
        <dbReference type="SAM" id="Phobius"/>
    </source>
</evidence>
<name>A0A7H9EJM6_9LACO</name>
<dbReference type="NCBIfam" id="TIGR01168">
    <property type="entry name" value="YSIRK_signal"/>
    <property type="match status" value="1"/>
</dbReference>
<evidence type="ECO:0000313" key="9">
    <source>
        <dbReference type="Proteomes" id="UP000510886"/>
    </source>
</evidence>
<feature type="compositionally biased region" description="Polar residues" evidence="5">
    <location>
        <begin position="2534"/>
        <end position="2549"/>
    </location>
</feature>
<dbReference type="PROSITE" id="PS50847">
    <property type="entry name" value="GRAM_POS_ANCHORING"/>
    <property type="match status" value="1"/>
</dbReference>
<dbReference type="InterPro" id="IPR041558">
    <property type="entry name" value="MucBP_2"/>
</dbReference>
<feature type="compositionally biased region" description="Low complexity" evidence="5">
    <location>
        <begin position="2500"/>
        <end position="2509"/>
    </location>
</feature>
<dbReference type="InterPro" id="IPR019931">
    <property type="entry name" value="LPXTG_anchor"/>
</dbReference>
<feature type="compositionally biased region" description="Low complexity" evidence="5">
    <location>
        <begin position="68"/>
        <end position="90"/>
    </location>
</feature>
<feature type="transmembrane region" description="Helical" evidence="6">
    <location>
        <begin position="2556"/>
        <end position="2573"/>
    </location>
</feature>
<dbReference type="Gene3D" id="3.10.20.470">
    <property type="match status" value="2"/>
</dbReference>
<dbReference type="Pfam" id="PF17965">
    <property type="entry name" value="MucBP_2"/>
    <property type="match status" value="3"/>
</dbReference>
<dbReference type="Pfam" id="PF00746">
    <property type="entry name" value="Gram_pos_anchor"/>
    <property type="match status" value="1"/>
</dbReference>
<gene>
    <name evidence="8" type="ORF">GTO87_01690</name>
</gene>
<evidence type="ECO:0000256" key="3">
    <source>
        <dbReference type="ARBA" id="ARBA00022729"/>
    </source>
</evidence>
<proteinExistence type="predicted"/>
<evidence type="ECO:0000256" key="1">
    <source>
        <dbReference type="ARBA" id="ARBA00022512"/>
    </source>
</evidence>
<feature type="compositionally biased region" description="Low complexity" evidence="5">
    <location>
        <begin position="98"/>
        <end position="123"/>
    </location>
</feature>
<dbReference type="Proteomes" id="UP000510886">
    <property type="component" value="Chromosome"/>
</dbReference>
<dbReference type="InterPro" id="IPR005877">
    <property type="entry name" value="YSIRK_signal_dom"/>
</dbReference>
<keyword evidence="4" id="KW-0572">Peptidoglycan-anchor</keyword>
<feature type="domain" description="Gram-positive cocci surface proteins LPxTG" evidence="7">
    <location>
        <begin position="2546"/>
        <end position="2580"/>
    </location>
</feature>
<keyword evidence="1" id="KW-0134">Cell wall</keyword>
<sequence>MVGRNNFELKKIKTIDQTKTYALRKLTVGTASVLLGTTFFFAGAKGAAADTTTTTTAAQEVTTKSTNTVTTATTTAPTGTNSGTNTSTVGSDQTEQDTTSTGANTANTNKASAKASSTAPATTTAEVTNAGAVSDSVQDSKAVSANSTSTPSAANTAAVTNTAAAATTTVTPNVSSDGLVATDDQGRTLSINQKTLGNDGIDDGITVRLNGTFNTGDIYTVKIPQSIFGVNDSGVTAAGALAGIGNLTQSTETINGVKYNVYQINFTNSFTTGSQGLYWSLPEYNNYRGWGKPDGSLINGSVLREIYWSHTSANDSTVIANPTLTYDRIINTSFNNPQIQQMLPSGNVKALVPGNEYSFQVATNQTTGIKDNSSYPAAKINSAMNYGATITIYVPAGFKLDVATTRLRSNMTDSDPTTITQPDGAGGDVIITVPKGAGRQAHESSRGYWLTGEFTTIPDETTTFTAAPGKIEELIMTTSGLQTITADLNPWQVTILGKNAVPTEGSFPINVFGNRSQNTFIQTVKTKIANYFSVVNDTALDFDNNLHILATFPNGLDVTGIKVPGLDATNRPGTTYYTYTAIMTDGTVLTGRLDAGATFTAPDGKLLAKIELIPNFWAVGASSNRYVNYYWYNNFGTNQWSDDGTFLVYGTLSKELDEANPLPNNTTVKTSLTVWSSAFRNGTIYTVNSVQGVVSSETLKASLTVSSKQTDNKYPDIEGTSAWNIYGELGINPGRDKTGNDFVYEPIFYYVLPQGTNYAKGWDEIRNKNSYNGTTATPKLTKFVVDGREVIKVDYTGTGYMFYTGRSSNTMDLTINVDADAGVFPWEVYMFTRTGMADGTTKISNPTTEQNNFTQNIVNSRENGSLYLIGSGDWEIKNPQIAYLPNTAQGNQDPMAVQDGKSDDKGSTDMSYHMVIVNHSVDTLQNGYVVANLPQASDTSFTFQLSGPVVYEQSRTELAAGDYEVLYSTALQTMPSTTDKNYLPSTAGFVTADQVTDWSQIKSLLIHFLVPVQGGQVIGQFVLHGTDPTLATDAGKTGYLDSALMGYGFTPFVSRAAAITVTGQSTVTSRVHYQDENGADYYLDVPTMTKIYNDNIDTMKADDFKATDVPSDIIPAGYELVATPTIVNANGTTAAFGQKVTVGFDGAVVQFESRHKIDTVTKQVNLTDNFVYAPTAPLYQKDGDNRVVVDGKRVDAYTKGYTVVMQIDEVTGAITYYLQDETGQLHELADGILTIPGTDAPVVVGYTPDTNERATVQKALSVNLAQEFAKGTDDGLTFTNTVTYTADAQSLTYTVIDHNTGQTVVLQPTAHLADGVTDQATDNATLQNLQAIIAHYEANGYRLQNVTYYDKSQGKFVTVDQAAIPATFAADASQNNVQINLVHATKLQAEYKQVTRTINYWDADTQKLLNTANAKLSANTYPQTIHQTVDFTRYAVYDQTTHSLVGYYAPDQVQINADGSLSTLAGAQMQTASDSGWQVSSAADRWNYVVNYDLTPYGYEAPVAAGNVSLPAIAAQDVTAQTADQTVNVYYHQKWVDVTPDNPPTPGKSVDPQDSNSPEYPANDYNDHLANLTNTSTRTIHYIYAPGTHREGKDVSGQAVEGLQDVVQTVKFYRLIRINLVTGELLFHDEWLPASSTTVGQKDTTTTANNSDYALVDSPTYRTGYDVLRGYTPHERQVSALTATPGQDVGVVNVEYVSNDSLAQISYYDADSGTTIVVDEVSGKSGDPLHYTTAERIEELEKQGYELVSDDFTTNPQGLNKDYLDAYNTNGIPDVINQVWRVTLKHKKVAVTADDPKETSDKITDGDGYSADYPTGVSQTDLNAAAQRTINFVYSNKPAGQNEAFPPVTQTVNFTRQATIDLVLLKQGRPDAVTYSSWTPQGTDDPQFATYAVENIPGYTVNHDIVTNAKIVRDEDGKPVNGRNHTVIYTPNTQSTDIVFVDKDGRVVTPTYPIIGQTDQTVAVPDNVRVPNGWKLVTGEKIPETITFTGSGTPEIRIKVEHATAVVTPDNPKTPADSLPDNPDRNYPNGVGFQDLHRTVKRTVNVHMPDETVKTLVQTTTFERQATVDEVNGMVTYGEWNLAQGSTNHFSPVAATDLVETPAGYTPTAPAAEVIGITPDTKDMTVDIHYTANDQTAHLTLIDEDNNGQSLGSLTGNGKFGTKIFFNQNGTSLQDVLDKLSAANYAVDTSADNFQAGTVYHSDNNQNEYRIYLKHKTATTYRTKEVNEVIHYVYANENQTPAADDYVAEPLTFVQDGTTDLVTEVTTWNSKWTRTHDFATVTSPEVQGYTPNQVEVGSVTVSLDAANFVTAPTTIEKTVVYHGNPQTVVVSYYDDDLGQVVGSEQTMTGRTGETLTVTPTIPENYVLVPGYPEMVTLTADGNHNGEQIVVHLKHAQQQVQRVKTVTRTINYYLPTGTKTVTQTLTFTQTGTQDLVTNQVIWDAKWQAADQFAALMSPTVANYVADQTEVAAAQIQVTAQNWYENLDQTVAVHYAPRRNDSITSHNSSSSTAVVAPPKVNQQITQNNEQHRRTAHPTTDSTKAQTTLPQTGDDQTNFGIWGMLLLAVAGLFGVVDKKKRHD</sequence>
<accession>A0A7H9EJM6</accession>
<dbReference type="Pfam" id="PF04650">
    <property type="entry name" value="YSIRK_signal"/>
    <property type="match status" value="1"/>
</dbReference>
<reference evidence="8 9" key="1">
    <citation type="submission" date="2020-01" db="EMBL/GenBank/DDBJ databases">
        <title>Complete and circular genome sequences of six lactobacillus isolates from horses.</title>
        <authorList>
            <person name="Hassan H.M."/>
        </authorList>
    </citation>
    <scope>NUCLEOTIDE SEQUENCE [LARGE SCALE GENOMIC DNA]</scope>
    <source>
        <strain evidence="8 9">1A</strain>
    </source>
</reference>
<evidence type="ECO:0000256" key="4">
    <source>
        <dbReference type="ARBA" id="ARBA00023088"/>
    </source>
</evidence>
<dbReference type="RefSeq" id="WP_180849298.1">
    <property type="nucleotide sequence ID" value="NZ_CP047418.1"/>
</dbReference>